<evidence type="ECO:0000256" key="2">
    <source>
        <dbReference type="SAM" id="Phobius"/>
    </source>
</evidence>
<keyword evidence="2" id="KW-0812">Transmembrane</keyword>
<organism evidence="3">
    <name type="scientific">Streptomyces sp. SID7499</name>
    <dbReference type="NCBI Taxonomy" id="2706086"/>
    <lineage>
        <taxon>Bacteria</taxon>
        <taxon>Bacillati</taxon>
        <taxon>Actinomycetota</taxon>
        <taxon>Actinomycetes</taxon>
        <taxon>Kitasatosporales</taxon>
        <taxon>Streptomycetaceae</taxon>
        <taxon>Streptomyces</taxon>
    </lineage>
</organism>
<feature type="compositionally biased region" description="Gly residues" evidence="1">
    <location>
        <begin position="1"/>
        <end position="12"/>
    </location>
</feature>
<dbReference type="AlphaFoldDB" id="A0A6G3XYH6"/>
<sequence length="107" mass="11106">MQGDTAGIGGHRLPGPSDQDGSAGGDTPRVRPPSWPARCVGALLGCATAVIGLLHFLGAGTVLGAFLLWPLTRAGALGVLMAGARRLAALERARRTVFLGDRFPERY</sequence>
<feature type="non-terminal residue" evidence="3">
    <location>
        <position position="107"/>
    </location>
</feature>
<accession>A0A6G3XYH6</accession>
<evidence type="ECO:0000313" key="3">
    <source>
        <dbReference type="EMBL" id="NEE22694.1"/>
    </source>
</evidence>
<feature type="region of interest" description="Disordered" evidence="1">
    <location>
        <begin position="1"/>
        <end position="32"/>
    </location>
</feature>
<protein>
    <submittedName>
        <fullName evidence="3">Sensor histidine kinase</fullName>
    </submittedName>
</protein>
<feature type="transmembrane region" description="Helical" evidence="2">
    <location>
        <begin position="39"/>
        <end position="57"/>
    </location>
</feature>
<reference evidence="3" key="1">
    <citation type="submission" date="2020-01" db="EMBL/GenBank/DDBJ databases">
        <title>Insect and environment-associated Actinomycetes.</title>
        <authorList>
            <person name="Currrie C."/>
            <person name="Chevrette M."/>
            <person name="Carlson C."/>
            <person name="Stubbendieck R."/>
            <person name="Wendt-Pienkowski E."/>
        </authorList>
    </citation>
    <scope>NUCLEOTIDE SEQUENCE</scope>
    <source>
        <strain evidence="3">SID7499</strain>
    </source>
</reference>
<keyword evidence="2" id="KW-0472">Membrane</keyword>
<dbReference type="EMBL" id="JAAGMN010009857">
    <property type="protein sequence ID" value="NEE22694.1"/>
    <property type="molecule type" value="Genomic_DNA"/>
</dbReference>
<comment type="caution">
    <text evidence="3">The sequence shown here is derived from an EMBL/GenBank/DDBJ whole genome shotgun (WGS) entry which is preliminary data.</text>
</comment>
<proteinExistence type="predicted"/>
<keyword evidence="2" id="KW-1133">Transmembrane helix</keyword>
<evidence type="ECO:0000256" key="1">
    <source>
        <dbReference type="SAM" id="MobiDB-lite"/>
    </source>
</evidence>
<feature type="transmembrane region" description="Helical" evidence="2">
    <location>
        <begin position="63"/>
        <end position="84"/>
    </location>
</feature>
<gene>
    <name evidence="3" type="ORF">G3M58_91615</name>
</gene>
<name>A0A6G3XYH6_9ACTN</name>
<dbReference type="GO" id="GO:0016301">
    <property type="term" value="F:kinase activity"/>
    <property type="evidence" value="ECO:0007669"/>
    <property type="project" value="UniProtKB-KW"/>
</dbReference>
<keyword evidence="3" id="KW-0808">Transferase</keyword>
<keyword evidence="3" id="KW-0418">Kinase</keyword>